<dbReference type="RefSeq" id="WP_198282375.1">
    <property type="nucleotide sequence ID" value="NZ_JAEEAQ010001112.1"/>
</dbReference>
<reference evidence="2 3" key="1">
    <citation type="submission" date="2020-12" db="EMBL/GenBank/DDBJ databases">
        <authorList>
            <person name="Kusuma A.B."/>
            <person name="Nouioui I."/>
            <person name="Goodfellow M."/>
        </authorList>
    </citation>
    <scope>NUCLEOTIDE SEQUENCE [LARGE SCALE GENOMIC DNA]</scope>
    <source>
        <strain evidence="2 3">DSM 41764</strain>
    </source>
</reference>
<dbReference type="InterPro" id="IPR024571">
    <property type="entry name" value="ERAP1-like_C_dom"/>
</dbReference>
<dbReference type="Pfam" id="PF11838">
    <property type="entry name" value="ERAP1_C"/>
    <property type="match status" value="1"/>
</dbReference>
<sequence length="145" mass="15450">EGAARCRAALPDAAAKEAAWQALFGGGEDGQGADGQSADGQGDELSNYLVTATVAGFWQPEHHDILADYVPRYFPAAVELGARRGAAIADTVARFGFPSTVDAETLRLGEECLASPDAVPALRRRLADQIDDLRRALRVREKQGE</sequence>
<proteinExistence type="predicted"/>
<evidence type="ECO:0000313" key="3">
    <source>
        <dbReference type="Proteomes" id="UP000638849"/>
    </source>
</evidence>
<feature type="non-terminal residue" evidence="2">
    <location>
        <position position="1"/>
    </location>
</feature>
<gene>
    <name evidence="2" type="ORF">JBF12_44990</name>
</gene>
<evidence type="ECO:0000259" key="1">
    <source>
        <dbReference type="Pfam" id="PF11838"/>
    </source>
</evidence>
<evidence type="ECO:0000313" key="2">
    <source>
        <dbReference type="EMBL" id="MBI0319989.1"/>
    </source>
</evidence>
<keyword evidence="3" id="KW-1185">Reference proteome</keyword>
<comment type="caution">
    <text evidence="2">The sequence shown here is derived from an EMBL/GenBank/DDBJ whole genome shotgun (WGS) entry which is preliminary data.</text>
</comment>
<organism evidence="2 3">
    <name type="scientific">Streptomyces javensis</name>
    <dbReference type="NCBI Taxonomy" id="114698"/>
    <lineage>
        <taxon>Bacteria</taxon>
        <taxon>Bacillati</taxon>
        <taxon>Actinomycetota</taxon>
        <taxon>Actinomycetes</taxon>
        <taxon>Kitasatosporales</taxon>
        <taxon>Streptomycetaceae</taxon>
        <taxon>Streptomyces</taxon>
        <taxon>Streptomyces violaceusniger group</taxon>
    </lineage>
</organism>
<name>A0ABS0RT15_9ACTN</name>
<dbReference type="Proteomes" id="UP000638849">
    <property type="component" value="Unassembled WGS sequence"/>
</dbReference>
<dbReference type="EMBL" id="JAEEAQ010001112">
    <property type="protein sequence ID" value="MBI0319989.1"/>
    <property type="molecule type" value="Genomic_DNA"/>
</dbReference>
<protein>
    <submittedName>
        <fullName evidence="2">ERAP1-like C-terminal domain-containing protein</fullName>
    </submittedName>
</protein>
<feature type="domain" description="ERAP1-like C-terminal" evidence="1">
    <location>
        <begin position="3"/>
        <end position="135"/>
    </location>
</feature>
<accession>A0ABS0RT15</accession>